<keyword evidence="1 3" id="KW-0808">Transferase</keyword>
<dbReference type="EC" id="2.4.1.246" evidence="3"/>
<organism evidence="3 4">
    <name type="scientific">Roseibium album</name>
    <dbReference type="NCBI Taxonomy" id="311410"/>
    <lineage>
        <taxon>Bacteria</taxon>
        <taxon>Pseudomonadati</taxon>
        <taxon>Pseudomonadota</taxon>
        <taxon>Alphaproteobacteria</taxon>
        <taxon>Hyphomicrobiales</taxon>
        <taxon>Stappiaceae</taxon>
        <taxon>Roseibium</taxon>
    </lineage>
</organism>
<evidence type="ECO:0000313" key="3">
    <source>
        <dbReference type="EMBL" id="CTQ78707.1"/>
    </source>
</evidence>
<dbReference type="PANTHER" id="PTHR46401:SF2">
    <property type="entry name" value="GLYCOSYLTRANSFERASE WBBK-RELATED"/>
    <property type="match status" value="1"/>
</dbReference>
<evidence type="ECO:0000313" key="4">
    <source>
        <dbReference type="Proteomes" id="UP000049983"/>
    </source>
</evidence>
<dbReference type="OrthoDB" id="9790710at2"/>
<keyword evidence="4" id="KW-1185">Reference proteome</keyword>
<name>A0A0M7AVT9_9HYPH</name>
<dbReference type="Gene3D" id="3.40.50.2000">
    <property type="entry name" value="Glycogen Phosphorylase B"/>
    <property type="match status" value="2"/>
</dbReference>
<dbReference type="AlphaFoldDB" id="A0A0M7AVT9"/>
<proteinExistence type="predicted"/>
<dbReference type="GO" id="GO:0009103">
    <property type="term" value="P:lipopolysaccharide biosynthetic process"/>
    <property type="evidence" value="ECO:0007669"/>
    <property type="project" value="TreeGrafter"/>
</dbReference>
<dbReference type="GeneID" id="97673024"/>
<dbReference type="EMBL" id="CXWC01000015">
    <property type="protein sequence ID" value="CTQ78707.1"/>
    <property type="molecule type" value="Genomic_DNA"/>
</dbReference>
<gene>
    <name evidence="3" type="primary">mfpsA_2</name>
    <name evidence="3" type="ORF">LA5096_05784</name>
</gene>
<reference evidence="4" key="1">
    <citation type="submission" date="2015-07" db="EMBL/GenBank/DDBJ databases">
        <authorList>
            <person name="Rodrigo-Torres Lidia"/>
            <person name="Arahal R.David."/>
        </authorList>
    </citation>
    <scope>NUCLEOTIDE SEQUENCE [LARGE SCALE GENOMIC DNA]</scope>
    <source>
        <strain evidence="4">CECT 5096</strain>
    </source>
</reference>
<evidence type="ECO:0000256" key="1">
    <source>
        <dbReference type="ARBA" id="ARBA00022679"/>
    </source>
</evidence>
<dbReference type="RefSeq" id="WP_055120315.1">
    <property type="nucleotide sequence ID" value="NZ_CXWA01000009.1"/>
</dbReference>
<dbReference type="GO" id="GO:0103011">
    <property type="term" value="F:mannosylfructose-phosphate synthase activity"/>
    <property type="evidence" value="ECO:0007669"/>
    <property type="project" value="UniProtKB-EC"/>
</dbReference>
<dbReference type="Proteomes" id="UP000049983">
    <property type="component" value="Unassembled WGS sequence"/>
</dbReference>
<feature type="domain" description="Glycosyl transferase family 1" evidence="2">
    <location>
        <begin position="168"/>
        <end position="325"/>
    </location>
</feature>
<dbReference type="SUPFAM" id="SSF53756">
    <property type="entry name" value="UDP-Glycosyltransferase/glycogen phosphorylase"/>
    <property type="match status" value="1"/>
</dbReference>
<accession>A0A0M7AVT9</accession>
<sequence>MKTLCFAYPGDLETPTGGYGYDRKVIAGLRDLGWQVDLVSLGDGFPFPSQSTLAKARELFARVPDGGRLVVDGLALGVMDEAAAEQAERLDLIALVHHPLCRETGLSPDQAAELFQSERKSLTHARHVIVTSHATSDQVTDLFAIAQKDITVVLPGTDIPAPVSRAASGTTRLLSVGTVVPRKGYDLLLAALADLAELDWNLDVVGGLDADPDCYSALQAQVVDFGLSDRVTFHGAVAPKMLPDFYRSADVFVLASRYEGYGMAYTEALAYALPVIGSGGGAVKDTLPPRASVYCGTEDIDSLRQALQLLILDEGRRRDMSAAARISAAQLPSWRDAATQFALSLEAGDA</sequence>
<evidence type="ECO:0000259" key="2">
    <source>
        <dbReference type="Pfam" id="PF00534"/>
    </source>
</evidence>
<dbReference type="InterPro" id="IPR001296">
    <property type="entry name" value="Glyco_trans_1"/>
</dbReference>
<protein>
    <submittedName>
        <fullName evidence="3">Mannosylfructose-phosphate synthase</fullName>
        <ecNumber evidence="3">2.4.1.246</ecNumber>
    </submittedName>
</protein>
<keyword evidence="3" id="KW-0328">Glycosyltransferase</keyword>
<dbReference type="PANTHER" id="PTHR46401">
    <property type="entry name" value="GLYCOSYLTRANSFERASE WBBK-RELATED"/>
    <property type="match status" value="1"/>
</dbReference>
<dbReference type="STRING" id="311410.LA5095_05209"/>
<dbReference type="CDD" id="cd03801">
    <property type="entry name" value="GT4_PimA-like"/>
    <property type="match status" value="1"/>
</dbReference>
<dbReference type="Pfam" id="PF00534">
    <property type="entry name" value="Glycos_transf_1"/>
    <property type="match status" value="1"/>
</dbReference>